<sequence>MQGDPRDVVARYWDGLWHRHDLGVVDELIAEPYVRHSSAGTRAVSRTEFKKELSGAWRLLHDATTTVDDQVADGDRVWTRATTQGINLDTGAMTVVTWLTVHRLEGGLITESWTASLPGVDWRR</sequence>
<feature type="domain" description="SnoaL-like" evidence="1">
    <location>
        <begin position="9"/>
        <end position="111"/>
    </location>
</feature>
<dbReference type="SUPFAM" id="SSF54427">
    <property type="entry name" value="NTF2-like"/>
    <property type="match status" value="1"/>
</dbReference>
<gene>
    <name evidence="2" type="ORF">SAMN05660991_04131</name>
</gene>
<accession>A0A1H8W747</accession>
<dbReference type="AlphaFoldDB" id="A0A1H8W747"/>
<dbReference type="STRING" id="673521.SAMN05660991_04131"/>
<dbReference type="EMBL" id="FOEE01000017">
    <property type="protein sequence ID" value="SEP23440.1"/>
    <property type="molecule type" value="Genomic_DNA"/>
</dbReference>
<dbReference type="InterPro" id="IPR037401">
    <property type="entry name" value="SnoaL-like"/>
</dbReference>
<dbReference type="OrthoDB" id="129343at2"/>
<dbReference type="RefSeq" id="WP_091948175.1">
    <property type="nucleotide sequence ID" value="NZ_FOEE01000017.1"/>
</dbReference>
<organism evidence="2 3">
    <name type="scientific">Trujillonella endophytica</name>
    <dbReference type="NCBI Taxonomy" id="673521"/>
    <lineage>
        <taxon>Bacteria</taxon>
        <taxon>Bacillati</taxon>
        <taxon>Actinomycetota</taxon>
        <taxon>Actinomycetes</taxon>
        <taxon>Geodermatophilales</taxon>
        <taxon>Geodermatophilaceae</taxon>
        <taxon>Trujillonella</taxon>
    </lineage>
</organism>
<dbReference type="Proteomes" id="UP000198960">
    <property type="component" value="Unassembled WGS sequence"/>
</dbReference>
<evidence type="ECO:0000259" key="1">
    <source>
        <dbReference type="Pfam" id="PF12680"/>
    </source>
</evidence>
<dbReference type="Gene3D" id="3.10.450.50">
    <property type="match status" value="1"/>
</dbReference>
<evidence type="ECO:0000313" key="2">
    <source>
        <dbReference type="EMBL" id="SEP23440.1"/>
    </source>
</evidence>
<name>A0A1H8W747_9ACTN</name>
<dbReference type="Pfam" id="PF12680">
    <property type="entry name" value="SnoaL_2"/>
    <property type="match status" value="1"/>
</dbReference>
<evidence type="ECO:0000313" key="3">
    <source>
        <dbReference type="Proteomes" id="UP000198960"/>
    </source>
</evidence>
<reference evidence="3" key="1">
    <citation type="submission" date="2016-10" db="EMBL/GenBank/DDBJ databases">
        <authorList>
            <person name="Varghese N."/>
            <person name="Submissions S."/>
        </authorList>
    </citation>
    <scope>NUCLEOTIDE SEQUENCE [LARGE SCALE GENOMIC DNA]</scope>
    <source>
        <strain evidence="3">DSM 45413</strain>
    </source>
</reference>
<proteinExistence type="predicted"/>
<keyword evidence="3" id="KW-1185">Reference proteome</keyword>
<protein>
    <submittedName>
        <fullName evidence="2">SnoaL-like domain-containing protein</fullName>
    </submittedName>
</protein>
<dbReference type="InterPro" id="IPR032710">
    <property type="entry name" value="NTF2-like_dom_sf"/>
</dbReference>